<reference evidence="2" key="1">
    <citation type="submission" date="2018-07" db="EMBL/GenBank/DDBJ databases">
        <title>Streptacidiphilus bronchialis DSM 106435 chromosome.</title>
        <authorList>
            <person name="Batra D."/>
            <person name="Gulvik C.A."/>
        </authorList>
    </citation>
    <scope>NUCLEOTIDE SEQUENCE [LARGE SCALE GENOMIC DNA]</scope>
    <source>
        <strain evidence="2">DSM 106435</strain>
    </source>
</reference>
<dbReference type="AlphaFoldDB" id="A0A345SWG0"/>
<dbReference type="KEGG" id="stri:C7M71_012045"/>
<proteinExistence type="predicted"/>
<dbReference type="GO" id="GO:0005524">
    <property type="term" value="F:ATP binding"/>
    <property type="evidence" value="ECO:0007669"/>
    <property type="project" value="UniProtKB-KW"/>
</dbReference>
<dbReference type="RefSeq" id="WP_111490000.1">
    <property type="nucleotide sequence ID" value="NZ_CP031264.1"/>
</dbReference>
<evidence type="ECO:0000313" key="2">
    <source>
        <dbReference type="Proteomes" id="UP000249340"/>
    </source>
</evidence>
<evidence type="ECO:0000313" key="1">
    <source>
        <dbReference type="EMBL" id="AXI78065.1"/>
    </source>
</evidence>
<dbReference type="Proteomes" id="UP000249340">
    <property type="component" value="Chromosome"/>
</dbReference>
<dbReference type="EMBL" id="CP031264">
    <property type="protein sequence ID" value="AXI78065.1"/>
    <property type="molecule type" value="Genomic_DNA"/>
</dbReference>
<dbReference type="OrthoDB" id="4232809at2"/>
<sequence length="133" mass="13774">MEIDTAQPWGIALDYAGRATVVERGHSIDVRVYDTTFGAPLEPDPATGDYPVVYVTAQFNEAGALGSVPRGFGQVILTPAGGRPVGPDREAVRSAVAAALVDFDDRVAAYLALCTCWTAGGPAPGDDHAEEGG</sequence>
<keyword evidence="1" id="KW-0067">ATP-binding</keyword>
<name>A0A345SWG0_9ACTN</name>
<organism evidence="1 2">
    <name type="scientific">Peterkaempfera bronchialis</name>
    <dbReference type="NCBI Taxonomy" id="2126346"/>
    <lineage>
        <taxon>Bacteria</taxon>
        <taxon>Bacillati</taxon>
        <taxon>Actinomycetota</taxon>
        <taxon>Actinomycetes</taxon>
        <taxon>Kitasatosporales</taxon>
        <taxon>Streptomycetaceae</taxon>
        <taxon>Peterkaempfera</taxon>
    </lineage>
</organism>
<gene>
    <name evidence="1" type="ORF">C7M71_012045</name>
</gene>
<keyword evidence="2" id="KW-1185">Reference proteome</keyword>
<accession>A0A345SWG0</accession>
<keyword evidence="1" id="KW-0547">Nucleotide-binding</keyword>
<protein>
    <submittedName>
        <fullName evidence="1">ATP-binding protein</fullName>
    </submittedName>
</protein>